<dbReference type="PROSITE" id="PS50005">
    <property type="entry name" value="TPR"/>
    <property type="match status" value="2"/>
</dbReference>
<feature type="repeat" description="TPR" evidence="3">
    <location>
        <begin position="489"/>
        <end position="522"/>
    </location>
</feature>
<dbReference type="Pfam" id="PF13432">
    <property type="entry name" value="TPR_16"/>
    <property type="match status" value="2"/>
</dbReference>
<evidence type="ECO:0000256" key="4">
    <source>
        <dbReference type="SAM" id="Phobius"/>
    </source>
</evidence>
<protein>
    <submittedName>
        <fullName evidence="5">O-GlcNAc transferase</fullName>
    </submittedName>
</protein>
<accession>A0A6V8MQ25</accession>
<feature type="transmembrane region" description="Helical" evidence="4">
    <location>
        <begin position="217"/>
        <end position="237"/>
    </location>
</feature>
<dbReference type="Proteomes" id="UP000556026">
    <property type="component" value="Unassembled WGS sequence"/>
</dbReference>
<evidence type="ECO:0000256" key="3">
    <source>
        <dbReference type="PROSITE-ProRule" id="PRU00339"/>
    </source>
</evidence>
<evidence type="ECO:0000256" key="2">
    <source>
        <dbReference type="ARBA" id="ARBA00022803"/>
    </source>
</evidence>
<dbReference type="NCBIfam" id="NF047558">
    <property type="entry name" value="TPR_END_plus"/>
    <property type="match status" value="1"/>
</dbReference>
<feature type="transmembrane region" description="Helical" evidence="4">
    <location>
        <begin position="176"/>
        <end position="202"/>
    </location>
</feature>
<feature type="repeat" description="TPR" evidence="3">
    <location>
        <begin position="421"/>
        <end position="454"/>
    </location>
</feature>
<dbReference type="EMBL" id="BLXX01000018">
    <property type="protein sequence ID" value="GFO61719.1"/>
    <property type="molecule type" value="Genomic_DNA"/>
</dbReference>
<feature type="transmembrane region" description="Helical" evidence="4">
    <location>
        <begin position="124"/>
        <end position="142"/>
    </location>
</feature>
<dbReference type="SMART" id="SM00028">
    <property type="entry name" value="TPR"/>
    <property type="match status" value="5"/>
</dbReference>
<dbReference type="InterPro" id="IPR011990">
    <property type="entry name" value="TPR-like_helical_dom_sf"/>
</dbReference>
<feature type="transmembrane region" description="Helical" evidence="4">
    <location>
        <begin position="90"/>
        <end position="112"/>
    </location>
</feature>
<feature type="transmembrane region" description="Helical" evidence="4">
    <location>
        <begin position="378"/>
        <end position="398"/>
    </location>
</feature>
<sequence>MKRFLDEQVYPHAVSVLVIFALTLGAYLHIWGNHFQVFWDDNMYVTANEAVRGFSLPHLRSAFTSNYAGNFAPLHIISYMLDYTFWGLNARGFILTNILLHAANGVLLYSLLSRLGWPKLAATFSALIFCLHPVQVESVAWISERKNLLAMFFSLLSFLAYLRCQNKRWHEVKGAYLLSFCFLVLALMAKSIAVVVPCLFFLFDVCFLEKSERNKQLVGIIPFFCAALLMAWITIVYQSHGDTPGVGGGRIGYHGGSPLNTALTMLTVLPRYLALLFWPNGLSAMYDPPVKTGIDLAVVAGAVLFVLLIAAGITLYLRGKRELAFWYAVFFIGLLPVSQIVPIATLMNDRYLYFPMLGAAPFLGALLFRVVVINKGKLAAASVAGAVMVAACFGLSYARGAVWENDLTLWSDAAAKAPNHPVALYGKAQALQNAGNLDAALPLYLRVLSLNPRHADTLIHLGALFRSKNDPVRGRAYLLEVTRYYPKFARGFLDLGTSYYLTGEFEAAEQAFRQALALEPKSVEALTQLGTLCLRTKRLDAAREYFEGVVSLGGADATVEYNLACVESLSQRPDEALKHLKTAVQLGFTNTAEIEQDPDLAAVRSLPEFRQALRSPGH</sequence>
<evidence type="ECO:0000313" key="5">
    <source>
        <dbReference type="EMBL" id="GFO61719.1"/>
    </source>
</evidence>
<dbReference type="PANTHER" id="PTHR44227:SF3">
    <property type="entry name" value="PROTEIN O-MANNOSYL-TRANSFERASE TMTC4"/>
    <property type="match status" value="1"/>
</dbReference>
<keyword evidence="6" id="KW-1185">Reference proteome</keyword>
<dbReference type="InterPro" id="IPR019734">
    <property type="entry name" value="TPR_rpt"/>
</dbReference>
<dbReference type="AlphaFoldDB" id="A0A6V8MQ25"/>
<gene>
    <name evidence="5" type="primary">ogt_5</name>
    <name evidence="5" type="ORF">GMST_40440</name>
</gene>
<feature type="transmembrane region" description="Helical" evidence="4">
    <location>
        <begin position="351"/>
        <end position="371"/>
    </location>
</feature>
<evidence type="ECO:0000256" key="1">
    <source>
        <dbReference type="ARBA" id="ARBA00022737"/>
    </source>
</evidence>
<dbReference type="RefSeq" id="WP_183356506.1">
    <property type="nucleotide sequence ID" value="NZ_BLXX01000018.1"/>
</dbReference>
<dbReference type="PROSITE" id="PS50293">
    <property type="entry name" value="TPR_REGION"/>
    <property type="match status" value="1"/>
</dbReference>
<dbReference type="Gene3D" id="1.25.40.10">
    <property type="entry name" value="Tetratricopeptide repeat domain"/>
    <property type="match status" value="1"/>
</dbReference>
<name>A0A6V8MQ25_9BACT</name>
<comment type="caution">
    <text evidence="5">The sequence shown here is derived from an EMBL/GenBank/DDBJ whole genome shotgun (WGS) entry which is preliminary data.</text>
</comment>
<keyword evidence="4" id="KW-1133">Transmembrane helix</keyword>
<keyword evidence="2 3" id="KW-0802">TPR repeat</keyword>
<feature type="transmembrane region" description="Helical" evidence="4">
    <location>
        <begin position="298"/>
        <end position="317"/>
    </location>
</feature>
<keyword evidence="1" id="KW-0677">Repeat</keyword>
<organism evidence="5 6">
    <name type="scientific">Geomonas silvestris</name>
    <dbReference type="NCBI Taxonomy" id="2740184"/>
    <lineage>
        <taxon>Bacteria</taxon>
        <taxon>Pseudomonadati</taxon>
        <taxon>Thermodesulfobacteriota</taxon>
        <taxon>Desulfuromonadia</taxon>
        <taxon>Geobacterales</taxon>
        <taxon>Geobacteraceae</taxon>
        <taxon>Geomonas</taxon>
    </lineage>
</organism>
<dbReference type="InterPro" id="IPR052346">
    <property type="entry name" value="O-mannosyl-transferase_TMTC"/>
</dbReference>
<evidence type="ECO:0000313" key="6">
    <source>
        <dbReference type="Proteomes" id="UP000556026"/>
    </source>
</evidence>
<keyword evidence="5" id="KW-0808">Transferase</keyword>
<feature type="transmembrane region" description="Helical" evidence="4">
    <location>
        <begin position="324"/>
        <end position="345"/>
    </location>
</feature>
<keyword evidence="4" id="KW-0472">Membrane</keyword>
<reference evidence="6" key="1">
    <citation type="submission" date="2020-06" db="EMBL/GenBank/DDBJ databases">
        <title>Draft genomic sequence of Geomonas sp. Red330.</title>
        <authorList>
            <person name="Itoh H."/>
            <person name="Zhenxing X."/>
            <person name="Ushijima N."/>
            <person name="Masuda Y."/>
            <person name="Shiratori Y."/>
            <person name="Senoo K."/>
        </authorList>
    </citation>
    <scope>NUCLEOTIDE SEQUENCE [LARGE SCALE GENOMIC DNA]</scope>
    <source>
        <strain evidence="6">Red330</strain>
    </source>
</reference>
<feature type="transmembrane region" description="Helical" evidence="4">
    <location>
        <begin position="258"/>
        <end position="278"/>
    </location>
</feature>
<dbReference type="PANTHER" id="PTHR44227">
    <property type="match status" value="1"/>
</dbReference>
<dbReference type="GO" id="GO:0016740">
    <property type="term" value="F:transferase activity"/>
    <property type="evidence" value="ECO:0007669"/>
    <property type="project" value="UniProtKB-KW"/>
</dbReference>
<dbReference type="SUPFAM" id="SSF48452">
    <property type="entry name" value="TPR-like"/>
    <property type="match status" value="1"/>
</dbReference>
<feature type="transmembrane region" description="Helical" evidence="4">
    <location>
        <begin position="12"/>
        <end position="31"/>
    </location>
</feature>
<keyword evidence="4" id="KW-0812">Transmembrane</keyword>
<feature type="transmembrane region" description="Helical" evidence="4">
    <location>
        <begin position="148"/>
        <end position="164"/>
    </location>
</feature>
<proteinExistence type="predicted"/>